<evidence type="ECO:0000256" key="1">
    <source>
        <dbReference type="SAM" id="MobiDB-lite"/>
    </source>
</evidence>
<dbReference type="InterPro" id="IPR050458">
    <property type="entry name" value="LolB"/>
</dbReference>
<feature type="region of interest" description="Disordered" evidence="1">
    <location>
        <begin position="108"/>
        <end position="144"/>
    </location>
</feature>
<protein>
    <submittedName>
        <fullName evidence="2">Uncharacterized protein</fullName>
    </submittedName>
</protein>
<dbReference type="Proteomes" id="UP000198510">
    <property type="component" value="Unassembled WGS sequence"/>
</dbReference>
<dbReference type="EMBL" id="FNFO01000001">
    <property type="protein sequence ID" value="SDJ81679.1"/>
    <property type="molecule type" value="Genomic_DNA"/>
</dbReference>
<dbReference type="Pfam" id="PF18934">
    <property type="entry name" value="DUF5682"/>
    <property type="match status" value="1"/>
</dbReference>
<organism evidence="2 3">
    <name type="scientific">Catalinimonas alkaloidigena</name>
    <dbReference type="NCBI Taxonomy" id="1075417"/>
    <lineage>
        <taxon>Bacteria</taxon>
        <taxon>Pseudomonadati</taxon>
        <taxon>Bacteroidota</taxon>
        <taxon>Cytophagia</taxon>
        <taxon>Cytophagales</taxon>
        <taxon>Catalimonadaceae</taxon>
        <taxon>Catalinimonas</taxon>
    </lineage>
</organism>
<name>A0A1G8WTF8_9BACT</name>
<dbReference type="PANTHER" id="PTHR30634:SF14">
    <property type="match status" value="1"/>
</dbReference>
<dbReference type="STRING" id="1075417.SAMN05421823_101182"/>
<evidence type="ECO:0000313" key="2">
    <source>
        <dbReference type="EMBL" id="SDJ81679.1"/>
    </source>
</evidence>
<dbReference type="PANTHER" id="PTHR30634">
    <property type="entry name" value="OUTER MEMBRANE LOLAB LIPOPROTEIN INSERTION APPARATUS"/>
    <property type="match status" value="1"/>
</dbReference>
<dbReference type="RefSeq" id="WP_089677986.1">
    <property type="nucleotide sequence ID" value="NZ_FNFO01000001.1"/>
</dbReference>
<gene>
    <name evidence="2" type="ORF">SAMN05421823_101182</name>
</gene>
<dbReference type="AlphaFoldDB" id="A0A1G8WTF8"/>
<proteinExistence type="predicted"/>
<reference evidence="2 3" key="1">
    <citation type="submission" date="2016-10" db="EMBL/GenBank/DDBJ databases">
        <authorList>
            <person name="de Groot N.N."/>
        </authorList>
    </citation>
    <scope>NUCLEOTIDE SEQUENCE [LARGE SCALE GENOMIC DNA]</scope>
    <source>
        <strain evidence="2 3">DSM 25186</strain>
    </source>
</reference>
<accession>A0A1G8WTF8</accession>
<evidence type="ECO:0000313" key="3">
    <source>
        <dbReference type="Proteomes" id="UP000198510"/>
    </source>
</evidence>
<sequence>MTKIFGIRHHGPGSARRLREALDAMQPDLVLIEGPPDADDVLEWVTTTEMKPPVALLIYRPDEPQRAAYYPFAVYSPEWQAMRYAGEKGIPMRFMDLPLLHQLALQEAEQKESQEALPETVATQPTSEEETSTPMTDVDPDAFDPKRVRQEPFHYLARAAGYTDSELWWEHQFEQRMRVDDSFEAIGEAMQALRESVVPDDSPRERRETLREAWMRQTIRKAEKEGFTNIAVVCGAWHAPALVDLPPAKADQALLKGLSKVKTTATWIPWTYDRLAWRSGYGAGVPSPGWYDHLWHYPEETAVRWLTRVAHLLRDKSMDTSSAHVIEATRLSETLASLRNLTRPGLEELNEAVQTVMAFGDASLLQLIHEELTVGDVLGEVPEEVPRVPLQIDLERQQKSLRLPAKAAEKTYSLDLRKDTDLKRSQLLHRLRLLGIDWGAEQATRGKGTFKEEWSLRWEPALALRVIEQGIWGNTVEEAATQYVRHQTGETDALARVATLLQQTLPADLPGTLEPLMERIDALAAHATDLTQLMVALPPLAQTTRYGDVRKTDTGRLATIIDGLVSRICVGLPVACQSLDQESAQAMRQRLSDVHQALHLLQVESQLDLWQQTLAKLSEAPQIPGVLSGYTTRLLADAQTLPEAEVAQRFSRALSRGQAYTYAADWLEGFLQGSGMILLLDDALWNVLHPWIGGLPADVFQELLPLLRRTFSQFSSSERKQIGEKARSGQSSVLTTTNDEHFDHILAEQTLPVVWQLLGVLS</sequence>
<keyword evidence="3" id="KW-1185">Reference proteome</keyword>
<dbReference type="InterPro" id="IPR043737">
    <property type="entry name" value="DUF5682"/>
</dbReference>
<dbReference type="OrthoDB" id="9768066at2"/>